<dbReference type="InterPro" id="IPR041606">
    <property type="entry name" value="HydF_dimer"/>
</dbReference>
<dbReference type="AlphaFoldDB" id="A0A9D1LVT3"/>
<dbReference type="GO" id="GO:0005525">
    <property type="term" value="F:GTP binding"/>
    <property type="evidence" value="ECO:0007669"/>
    <property type="project" value="UniProtKB-KW"/>
</dbReference>
<evidence type="ECO:0000256" key="1">
    <source>
        <dbReference type="ARBA" id="ARBA00022741"/>
    </source>
</evidence>
<evidence type="ECO:0000259" key="4">
    <source>
        <dbReference type="Pfam" id="PF18128"/>
    </source>
</evidence>
<protein>
    <submittedName>
        <fullName evidence="6">[FeFe] hydrogenase H-cluster maturation GTPase HydF</fullName>
    </submittedName>
</protein>
<dbReference type="GO" id="GO:0030488">
    <property type="term" value="P:tRNA methylation"/>
    <property type="evidence" value="ECO:0007669"/>
    <property type="project" value="TreeGrafter"/>
</dbReference>
<name>A0A9D1LVT3_9FIRM</name>
<dbReference type="InterPro" id="IPR005225">
    <property type="entry name" value="Small_GTP-bd"/>
</dbReference>
<keyword evidence="1" id="KW-0547">Nucleotide-binding</keyword>
<proteinExistence type="predicted"/>
<evidence type="ECO:0000313" key="7">
    <source>
        <dbReference type="Proteomes" id="UP000824111"/>
    </source>
</evidence>
<dbReference type="CDD" id="cd00880">
    <property type="entry name" value="Era_like"/>
    <property type="match status" value="1"/>
</dbReference>
<accession>A0A9D1LVT3</accession>
<dbReference type="SUPFAM" id="SSF52540">
    <property type="entry name" value="P-loop containing nucleoside triphosphate hydrolases"/>
    <property type="match status" value="1"/>
</dbReference>
<dbReference type="Gene3D" id="3.40.50.11410">
    <property type="match status" value="1"/>
</dbReference>
<dbReference type="Proteomes" id="UP000824111">
    <property type="component" value="Unassembled WGS sequence"/>
</dbReference>
<dbReference type="PANTHER" id="PTHR42714">
    <property type="entry name" value="TRNA MODIFICATION GTPASE GTPBP3"/>
    <property type="match status" value="1"/>
</dbReference>
<dbReference type="InterPro" id="IPR040644">
    <property type="entry name" value="HydF_tetramer"/>
</dbReference>
<evidence type="ECO:0000259" key="5">
    <source>
        <dbReference type="Pfam" id="PF18133"/>
    </source>
</evidence>
<keyword evidence="2" id="KW-0342">GTP-binding</keyword>
<dbReference type="PANTHER" id="PTHR42714:SF6">
    <property type="entry name" value="TRANSLATION INITIATION FACTOR IF-2"/>
    <property type="match status" value="1"/>
</dbReference>
<evidence type="ECO:0000256" key="2">
    <source>
        <dbReference type="ARBA" id="ARBA00023134"/>
    </source>
</evidence>
<dbReference type="InterPro" id="IPR006073">
    <property type="entry name" value="GTP-bd"/>
</dbReference>
<feature type="domain" description="Hydrogen maturase F tetramerization" evidence="5">
    <location>
        <begin position="274"/>
        <end position="388"/>
    </location>
</feature>
<dbReference type="NCBIfam" id="TIGR00231">
    <property type="entry name" value="small_GTP"/>
    <property type="match status" value="1"/>
</dbReference>
<evidence type="ECO:0000259" key="3">
    <source>
        <dbReference type="Pfam" id="PF01926"/>
    </source>
</evidence>
<dbReference type="Pfam" id="PF01926">
    <property type="entry name" value="MMR_HSR1"/>
    <property type="match status" value="1"/>
</dbReference>
<organism evidence="6 7">
    <name type="scientific">Candidatus Avimonoglobus intestinipullorum</name>
    <dbReference type="NCBI Taxonomy" id="2840699"/>
    <lineage>
        <taxon>Bacteria</taxon>
        <taxon>Bacillati</taxon>
        <taxon>Bacillota</taxon>
        <taxon>Clostridia</taxon>
        <taxon>Eubacteriales</taxon>
        <taxon>Candidatus Avimonoglobus</taxon>
    </lineage>
</organism>
<comment type="caution">
    <text evidence="6">The sequence shown here is derived from an EMBL/GenBank/DDBJ whole genome shotgun (WGS) entry which is preliminary data.</text>
</comment>
<dbReference type="Gene3D" id="3.40.50.11420">
    <property type="match status" value="1"/>
</dbReference>
<dbReference type="EMBL" id="DVND01000165">
    <property type="protein sequence ID" value="HIU48989.1"/>
    <property type="molecule type" value="Genomic_DNA"/>
</dbReference>
<feature type="domain" description="Hydrogen maturase F dimerization" evidence="4">
    <location>
        <begin position="174"/>
        <end position="270"/>
    </location>
</feature>
<dbReference type="NCBIfam" id="TIGR03918">
    <property type="entry name" value="GTP_HydF"/>
    <property type="match status" value="1"/>
</dbReference>
<dbReference type="InterPro" id="IPR023873">
    <property type="entry name" value="FeFe-hyd_GTPase_HydF"/>
</dbReference>
<evidence type="ECO:0000313" key="6">
    <source>
        <dbReference type="EMBL" id="HIU48989.1"/>
    </source>
</evidence>
<reference evidence="6" key="2">
    <citation type="journal article" date="2021" name="PeerJ">
        <title>Extensive microbial diversity within the chicken gut microbiome revealed by metagenomics and culture.</title>
        <authorList>
            <person name="Gilroy R."/>
            <person name="Ravi A."/>
            <person name="Getino M."/>
            <person name="Pursley I."/>
            <person name="Horton D.L."/>
            <person name="Alikhan N.F."/>
            <person name="Baker D."/>
            <person name="Gharbi K."/>
            <person name="Hall N."/>
            <person name="Watson M."/>
            <person name="Adriaenssens E.M."/>
            <person name="Foster-Nyarko E."/>
            <person name="Jarju S."/>
            <person name="Secka A."/>
            <person name="Antonio M."/>
            <person name="Oren A."/>
            <person name="Chaudhuri R.R."/>
            <person name="La Ragione R."/>
            <person name="Hildebrand F."/>
            <person name="Pallen M.J."/>
        </authorList>
    </citation>
    <scope>NUCLEOTIDE SEQUENCE</scope>
    <source>
        <strain evidence="6">ChiSjej4B22-9803</strain>
    </source>
</reference>
<reference evidence="6" key="1">
    <citation type="submission" date="2020-10" db="EMBL/GenBank/DDBJ databases">
        <authorList>
            <person name="Gilroy R."/>
        </authorList>
    </citation>
    <scope>NUCLEOTIDE SEQUENCE</scope>
    <source>
        <strain evidence="6">ChiSjej4B22-9803</strain>
    </source>
</reference>
<dbReference type="Pfam" id="PF18133">
    <property type="entry name" value="HydF_tetramer"/>
    <property type="match status" value="1"/>
</dbReference>
<sequence length="393" mass="42981">MEKTPLAFRTHVTIFGNTNAGKSALFNKIIGQDFMIVSDVSGTTTDPVTKAFELLPFGPVALTDTAGLGDVSEIGAQRMEKTKKILNRTDFALYAADSTQFDPAAYREAVQAFERLHIPHLLVFTKADASEADYREQYPGSLSVSVYDDASIAALKQALLEQLSRLKPEEETMVGGLLPAGSTVVMVIPIDSEAPKGRIILPQVQFLRDCLDHGIRCIVCRDTELEQTLADYSAPDLVVTDSQAFAFVDKLVPQAVPLTSFSMMMARMKGDLKQLIRGADAIEGLSDGSRILMAEACTHNTSHEDIGRVKIPNLLKKVTGKQLHFDFYAYHDFPADLSSYDLVIHCGGCMINSKSMENRIAFCNDAGVPITNYGVVLAYGAGILDRAKKIFEQ</sequence>
<dbReference type="InterPro" id="IPR027417">
    <property type="entry name" value="P-loop_NTPase"/>
</dbReference>
<dbReference type="Pfam" id="PF18128">
    <property type="entry name" value="HydF_dimer"/>
    <property type="match status" value="1"/>
</dbReference>
<dbReference type="GO" id="GO:0002098">
    <property type="term" value="P:tRNA wobble uridine modification"/>
    <property type="evidence" value="ECO:0007669"/>
    <property type="project" value="TreeGrafter"/>
</dbReference>
<dbReference type="GO" id="GO:0005737">
    <property type="term" value="C:cytoplasm"/>
    <property type="evidence" value="ECO:0007669"/>
    <property type="project" value="TreeGrafter"/>
</dbReference>
<dbReference type="Gene3D" id="3.40.50.300">
    <property type="entry name" value="P-loop containing nucleotide triphosphate hydrolases"/>
    <property type="match status" value="1"/>
</dbReference>
<gene>
    <name evidence="6" type="primary">hydF</name>
    <name evidence="6" type="ORF">IAB04_06460</name>
</gene>
<feature type="domain" description="G" evidence="3">
    <location>
        <begin position="12"/>
        <end position="126"/>
    </location>
</feature>